<sequence precursor="true">MKNFCYTFLCKKRILLLSFLFTFIFLVNFSAFATHIVGGELEFIHVRGDVYRIGVVTYFDAVNGDPGAIDATALVGIFSKRTNQQILTLDIAPDSDTPVEYTNPNCAIGDLLVRRIYYAQEITLNRSFFNEPEGYYMIWERCCRNNTISNIVAPEAAGLTMYLEFPPLVDTSGRPFINSEPQIFPPLSDYVCINQPFYFDFSGEDPDGDELRYRLTVPINGFSSVADPRPANPSPAPYSLVEFTAGISLNNVVPGSVPLQINDNGILSLTASRTGLFVFAIAVEEYRNGIKIGEVRRDYQLLVIDCPTATKPNIAFKADAEPTRYREGTTVILEPNDERCGNLFVTDSDPNTVIEARIEPINFTEADGILVQNGGNISGRGDELSLNVCFPDCPLNPDDLDEPYIMDFIVLDNSCAVPLLDTIRVNVLVRNLPNDPPTFITDAVFDEATNCYIKEVIIGEQLIINTTADDENGDELNITLTGLPAGANFTGATQGNPILNGQIIWTPDCDILSADETEKTFDVNFTTTDIRKCDSAEVVETCLTIKVLADTTQNIAPEISANLTFDSTTNQYVYDSVFVGDIIDFNTFATDPDGDSLTVEFLPQNFTDNGRDINYSPLQGIGNINSDFLWQTSCEDLDNPLSPQTFLMDFEVKDYDVCGNFDSTDQIQVRVVLLPRPNIAPTIRASLVYDSTMMAYCDTLTLGEPYQFLLTGDDPNGDSIQITGNGVSFDFSDYQMQFTPVEGIPILTTDFVWNTSCEQTNIPIGTPINLKFKVTDFNECENSLSEEIDVKLIVLPPDPNNTAPEAVPEITTFDTNEDVFVDTVYVGDAINFDVLGLDAQSDSVLLYAQGVGFNLSDFDMTFPQVSGFAPIESTFNWQTLCEYLGNDPVANPQKEFLIDFIIKDFNDCQESLGDTVRIKLILLYEKNPNRAPEVSANLTFDAAQDLYIRSVEVDELVRFDVTGEDVDNSFLSLKGNGIGFNFDDLNMNFEDIFGTPSLVSEFTWQPSCSNLGFQNADTSYFAEFIVTDIANCDIIYTDTIKVRFDLTVDAQNTPPTLELQNVDSISISNPNECVIRVAIGQEIIIPSLADDVDGDRLSLFARGFDFNLSDFGMQYENKQGFPILQSDFTWTPQCDILEGEFSKEFKIIFTASDTTNCGLRASTPKTLTIIVEDASVNLDFTPANVFTPNNDGKNDTFYIPNLPEDDCNDQFQGVEIYNRWGTLLFESKDRNFEWDGDNATSGQYYFLIKYRNKTYKNWLTILRD</sequence>
<accession>I4ALX0</accession>
<dbReference type="eggNOG" id="COG3291">
    <property type="taxonomic scope" value="Bacteria"/>
</dbReference>
<dbReference type="Proteomes" id="UP000006054">
    <property type="component" value="Chromosome"/>
</dbReference>
<organism evidence="1 2">
    <name type="scientific">Bernardetia litoralis (strain ATCC 23117 / DSM 6794 / NBRC 15988 / NCIMB 1366 / Fx l1 / Sio-4)</name>
    <name type="common">Flexibacter litoralis</name>
    <dbReference type="NCBI Taxonomy" id="880071"/>
    <lineage>
        <taxon>Bacteria</taxon>
        <taxon>Pseudomonadati</taxon>
        <taxon>Bacteroidota</taxon>
        <taxon>Cytophagia</taxon>
        <taxon>Cytophagales</taxon>
        <taxon>Bernardetiaceae</taxon>
        <taxon>Bernardetia</taxon>
    </lineage>
</organism>
<dbReference type="STRING" id="880071.Fleli_2592"/>
<dbReference type="KEGG" id="fli:Fleli_2592"/>
<dbReference type="RefSeq" id="WP_014798392.1">
    <property type="nucleotide sequence ID" value="NC_018018.1"/>
</dbReference>
<dbReference type="AlphaFoldDB" id="I4ALX0"/>
<evidence type="ECO:0000313" key="1">
    <source>
        <dbReference type="EMBL" id="AFM04955.1"/>
    </source>
</evidence>
<dbReference type="NCBIfam" id="TIGR04131">
    <property type="entry name" value="Bac_Flav_CTERM"/>
    <property type="match status" value="1"/>
</dbReference>
<dbReference type="EMBL" id="CP003345">
    <property type="protein sequence ID" value="AFM04955.1"/>
    <property type="molecule type" value="Genomic_DNA"/>
</dbReference>
<gene>
    <name evidence="1" type="ordered locus">Fleli_2592</name>
</gene>
<reference evidence="2" key="1">
    <citation type="submission" date="2012-06" db="EMBL/GenBank/DDBJ databases">
        <title>The complete genome of Flexibacter litoralis DSM 6794.</title>
        <authorList>
            <person name="Lucas S."/>
            <person name="Copeland A."/>
            <person name="Lapidus A."/>
            <person name="Glavina del Rio T."/>
            <person name="Dalin E."/>
            <person name="Tice H."/>
            <person name="Bruce D."/>
            <person name="Goodwin L."/>
            <person name="Pitluck S."/>
            <person name="Peters L."/>
            <person name="Ovchinnikova G."/>
            <person name="Lu M."/>
            <person name="Kyrpides N."/>
            <person name="Mavromatis K."/>
            <person name="Ivanova N."/>
            <person name="Brettin T."/>
            <person name="Detter J.C."/>
            <person name="Han C."/>
            <person name="Larimer F."/>
            <person name="Land M."/>
            <person name="Hauser L."/>
            <person name="Markowitz V."/>
            <person name="Cheng J.-F."/>
            <person name="Hugenholtz P."/>
            <person name="Woyke T."/>
            <person name="Wu D."/>
            <person name="Spring S."/>
            <person name="Lang E."/>
            <person name="Kopitz M."/>
            <person name="Brambilla E."/>
            <person name="Klenk H.-P."/>
            <person name="Eisen J.A."/>
        </authorList>
    </citation>
    <scope>NUCLEOTIDE SEQUENCE [LARGE SCALE GENOMIC DNA]</scope>
    <source>
        <strain evidence="2">ATCC 23117 / DSM 6794 / NBRC 15988 / NCIMB 1366 / Sio-4</strain>
    </source>
</reference>
<dbReference type="OrthoDB" id="1490014at2"/>
<dbReference type="PATRIC" id="fig|880071.3.peg.2582"/>
<evidence type="ECO:0008006" key="3">
    <source>
        <dbReference type="Google" id="ProtNLM"/>
    </source>
</evidence>
<keyword evidence="2" id="KW-1185">Reference proteome</keyword>
<protein>
    <recommendedName>
        <fullName evidence="3">Gliding motility-associated C-terminal domain-containing protein</fullName>
    </recommendedName>
</protein>
<name>I4ALX0_BERLS</name>
<dbReference type="InterPro" id="IPR026341">
    <property type="entry name" value="T9SS_type_B"/>
</dbReference>
<dbReference type="Pfam" id="PF13585">
    <property type="entry name" value="CHU_C"/>
    <property type="match status" value="1"/>
</dbReference>
<evidence type="ECO:0000313" key="2">
    <source>
        <dbReference type="Proteomes" id="UP000006054"/>
    </source>
</evidence>
<dbReference type="HOGENOM" id="CLU_264504_0_0_10"/>
<proteinExistence type="predicted"/>
<dbReference type="Gene3D" id="2.60.40.10">
    <property type="entry name" value="Immunoglobulins"/>
    <property type="match status" value="1"/>
</dbReference>
<dbReference type="InterPro" id="IPR013783">
    <property type="entry name" value="Ig-like_fold"/>
</dbReference>